<feature type="transmembrane region" description="Helical" evidence="10">
    <location>
        <begin position="106"/>
        <end position="124"/>
    </location>
</feature>
<name>A0AAE1FMK5_PETCI</name>
<dbReference type="GO" id="GO:0034625">
    <property type="term" value="P:fatty acid elongation, monounsaturated fatty acid"/>
    <property type="evidence" value="ECO:0007669"/>
    <property type="project" value="TreeGrafter"/>
</dbReference>
<dbReference type="PANTHER" id="PTHR11157">
    <property type="entry name" value="FATTY ACID ACYL TRANSFERASE-RELATED"/>
    <property type="match status" value="1"/>
</dbReference>
<dbReference type="PANTHER" id="PTHR11157:SF69">
    <property type="entry name" value="ELONGATION OF VERY LONG CHAIN FATTY ACIDS PROTEIN 7"/>
    <property type="match status" value="1"/>
</dbReference>
<dbReference type="AlphaFoldDB" id="A0AAE1FMK5"/>
<feature type="transmembrane region" description="Helical" evidence="10">
    <location>
        <begin position="131"/>
        <end position="150"/>
    </location>
</feature>
<evidence type="ECO:0000256" key="3">
    <source>
        <dbReference type="ARBA" id="ARBA00022679"/>
    </source>
</evidence>
<accession>A0AAE1FMK5</accession>
<feature type="transmembrane region" description="Helical" evidence="10">
    <location>
        <begin position="55"/>
        <end position="75"/>
    </location>
</feature>
<dbReference type="GO" id="GO:0034626">
    <property type="term" value="P:fatty acid elongation, polyunsaturated fatty acid"/>
    <property type="evidence" value="ECO:0007669"/>
    <property type="project" value="TreeGrafter"/>
</dbReference>
<feature type="transmembrane region" description="Helical" evidence="10">
    <location>
        <begin position="22"/>
        <end position="43"/>
    </location>
</feature>
<keyword evidence="6 10" id="KW-1133">Transmembrane helix</keyword>
<dbReference type="GO" id="GO:0019367">
    <property type="term" value="P:fatty acid elongation, saturated fatty acid"/>
    <property type="evidence" value="ECO:0007669"/>
    <property type="project" value="TreeGrafter"/>
</dbReference>
<comment type="catalytic activity">
    <reaction evidence="10">
        <text>a very-long-chain acyl-CoA + malonyl-CoA + H(+) = a very-long-chain 3-oxoacyl-CoA + CO2 + CoA</text>
        <dbReference type="Rhea" id="RHEA:32727"/>
        <dbReference type="ChEBI" id="CHEBI:15378"/>
        <dbReference type="ChEBI" id="CHEBI:16526"/>
        <dbReference type="ChEBI" id="CHEBI:57287"/>
        <dbReference type="ChEBI" id="CHEBI:57384"/>
        <dbReference type="ChEBI" id="CHEBI:90725"/>
        <dbReference type="ChEBI" id="CHEBI:90736"/>
        <dbReference type="EC" id="2.3.1.199"/>
    </reaction>
</comment>
<dbReference type="Proteomes" id="UP001286313">
    <property type="component" value="Unassembled WGS sequence"/>
</dbReference>
<keyword evidence="7 10" id="KW-0443">Lipid metabolism</keyword>
<keyword evidence="8 10" id="KW-0472">Membrane</keyword>
<evidence type="ECO:0000256" key="10">
    <source>
        <dbReference type="RuleBase" id="RU361115"/>
    </source>
</evidence>
<keyword evidence="3 10" id="KW-0808">Transferase</keyword>
<evidence type="ECO:0000256" key="4">
    <source>
        <dbReference type="ARBA" id="ARBA00022692"/>
    </source>
</evidence>
<keyword evidence="5 10" id="KW-0276">Fatty acid metabolism</keyword>
<keyword evidence="9 10" id="KW-0275">Fatty acid biosynthesis</keyword>
<sequence>MVASHMPPDPRQDTWAMMHSPLPTYLITVVYILGVTCVGPKMMEGRGPVSGLRPVMVAYNAFQVLFSAYLVYMIGMGGWFGSYNWTCQGCDFTNSPQAISMLYGCYWYYLSKFVDFLDTVFFVLNKKNDHISLLHVVHHSLMPVSMWYGMRFQPGGHNTLMSFLNSIVHTVMYLYYLLAALGPRVRPYLWWKKYLTSMQIIQFVTVMAHSIQLAFSECDNVPRGLTGGSVVTLASSSSSSQTSTSRATPSQRRVAKVVVSPALLTDLSSGISSGVSSANSSKSSSSGQTVTNGVADTACKTLGMCEQMALRSRLGAI</sequence>
<evidence type="ECO:0000256" key="9">
    <source>
        <dbReference type="ARBA" id="ARBA00023160"/>
    </source>
</evidence>
<dbReference type="EC" id="2.3.1.199" evidence="10"/>
<dbReference type="GO" id="GO:0009922">
    <property type="term" value="F:fatty acid elongase activity"/>
    <property type="evidence" value="ECO:0007669"/>
    <property type="project" value="UniProtKB-EC"/>
</dbReference>
<reference evidence="11" key="1">
    <citation type="submission" date="2023-10" db="EMBL/GenBank/DDBJ databases">
        <title>Genome assemblies of two species of porcelain crab, Petrolisthes cinctipes and Petrolisthes manimaculis (Anomura: Porcellanidae).</title>
        <authorList>
            <person name="Angst P."/>
        </authorList>
    </citation>
    <scope>NUCLEOTIDE SEQUENCE</scope>
    <source>
        <strain evidence="11">PB745_01</strain>
        <tissue evidence="11">Gill</tissue>
    </source>
</reference>
<evidence type="ECO:0000256" key="5">
    <source>
        <dbReference type="ARBA" id="ARBA00022832"/>
    </source>
</evidence>
<evidence type="ECO:0000256" key="8">
    <source>
        <dbReference type="ARBA" id="ARBA00023136"/>
    </source>
</evidence>
<comment type="subcellular location">
    <subcellularLocation>
        <location evidence="1">Membrane</location>
        <topology evidence="1">Multi-pass membrane protein</topology>
    </subcellularLocation>
</comment>
<feature type="transmembrane region" description="Helical" evidence="10">
    <location>
        <begin position="162"/>
        <end position="182"/>
    </location>
</feature>
<evidence type="ECO:0000313" key="12">
    <source>
        <dbReference type="Proteomes" id="UP001286313"/>
    </source>
</evidence>
<dbReference type="InterPro" id="IPR002076">
    <property type="entry name" value="ELO_fam"/>
</dbReference>
<evidence type="ECO:0000256" key="1">
    <source>
        <dbReference type="ARBA" id="ARBA00004141"/>
    </source>
</evidence>
<comment type="similarity">
    <text evidence="10">Belongs to the ELO family.</text>
</comment>
<keyword evidence="12" id="KW-1185">Reference proteome</keyword>
<gene>
    <name evidence="11" type="ORF">Pcinc_018726</name>
</gene>
<keyword evidence="2 10" id="KW-0444">Lipid biosynthesis</keyword>
<evidence type="ECO:0000313" key="11">
    <source>
        <dbReference type="EMBL" id="KAK3876491.1"/>
    </source>
</evidence>
<dbReference type="EMBL" id="JAWQEG010001814">
    <property type="protein sequence ID" value="KAK3876491.1"/>
    <property type="molecule type" value="Genomic_DNA"/>
</dbReference>
<keyword evidence="4 10" id="KW-0812">Transmembrane</keyword>
<protein>
    <recommendedName>
        <fullName evidence="10">Elongation of very long chain fatty acids protein</fullName>
        <ecNumber evidence="10">2.3.1.199</ecNumber>
    </recommendedName>
    <alternativeName>
        <fullName evidence="10">Very-long-chain 3-oxoacyl-CoA synthase</fullName>
    </alternativeName>
</protein>
<dbReference type="GO" id="GO:0030148">
    <property type="term" value="P:sphingolipid biosynthetic process"/>
    <property type="evidence" value="ECO:0007669"/>
    <property type="project" value="TreeGrafter"/>
</dbReference>
<evidence type="ECO:0000256" key="6">
    <source>
        <dbReference type="ARBA" id="ARBA00022989"/>
    </source>
</evidence>
<evidence type="ECO:0000256" key="7">
    <source>
        <dbReference type="ARBA" id="ARBA00023098"/>
    </source>
</evidence>
<proteinExistence type="inferred from homology"/>
<dbReference type="GO" id="GO:0005789">
    <property type="term" value="C:endoplasmic reticulum membrane"/>
    <property type="evidence" value="ECO:0007669"/>
    <property type="project" value="TreeGrafter"/>
</dbReference>
<comment type="caution">
    <text evidence="11">The sequence shown here is derived from an EMBL/GenBank/DDBJ whole genome shotgun (WGS) entry which is preliminary data.</text>
</comment>
<dbReference type="Pfam" id="PF01151">
    <property type="entry name" value="ELO"/>
    <property type="match status" value="1"/>
</dbReference>
<organism evidence="11 12">
    <name type="scientific">Petrolisthes cinctipes</name>
    <name type="common">Flat porcelain crab</name>
    <dbReference type="NCBI Taxonomy" id="88211"/>
    <lineage>
        <taxon>Eukaryota</taxon>
        <taxon>Metazoa</taxon>
        <taxon>Ecdysozoa</taxon>
        <taxon>Arthropoda</taxon>
        <taxon>Crustacea</taxon>
        <taxon>Multicrustacea</taxon>
        <taxon>Malacostraca</taxon>
        <taxon>Eumalacostraca</taxon>
        <taxon>Eucarida</taxon>
        <taxon>Decapoda</taxon>
        <taxon>Pleocyemata</taxon>
        <taxon>Anomura</taxon>
        <taxon>Galatheoidea</taxon>
        <taxon>Porcellanidae</taxon>
        <taxon>Petrolisthes</taxon>
    </lineage>
</organism>
<evidence type="ECO:0000256" key="2">
    <source>
        <dbReference type="ARBA" id="ARBA00022516"/>
    </source>
</evidence>
<dbReference type="GO" id="GO:0042761">
    <property type="term" value="P:very long-chain fatty acid biosynthetic process"/>
    <property type="evidence" value="ECO:0007669"/>
    <property type="project" value="TreeGrafter"/>
</dbReference>